<dbReference type="EMBL" id="MLBY01000004">
    <property type="protein sequence ID" value="MEE7456595.1"/>
    <property type="molecule type" value="Genomic_DNA"/>
</dbReference>
<dbReference type="SUPFAM" id="SSF55781">
    <property type="entry name" value="GAF domain-like"/>
    <property type="match status" value="1"/>
</dbReference>
<dbReference type="Proteomes" id="UP001349262">
    <property type="component" value="Unassembled WGS sequence"/>
</dbReference>
<evidence type="ECO:0000313" key="2">
    <source>
        <dbReference type="Proteomes" id="UP001349262"/>
    </source>
</evidence>
<organism evidence="1 2">
    <name type="scientific">Methylobacterium radiotolerans</name>
    <dbReference type="NCBI Taxonomy" id="31998"/>
    <lineage>
        <taxon>Bacteria</taxon>
        <taxon>Pseudomonadati</taxon>
        <taxon>Pseudomonadota</taxon>
        <taxon>Alphaproteobacteria</taxon>
        <taxon>Hyphomicrobiales</taxon>
        <taxon>Methylobacteriaceae</taxon>
        <taxon>Methylobacterium</taxon>
    </lineage>
</organism>
<evidence type="ECO:0000313" key="1">
    <source>
        <dbReference type="EMBL" id="MEE7456595.1"/>
    </source>
</evidence>
<proteinExistence type="predicted"/>
<dbReference type="InterPro" id="IPR029016">
    <property type="entry name" value="GAF-like_dom_sf"/>
</dbReference>
<keyword evidence="2" id="KW-1185">Reference proteome</keyword>
<dbReference type="Gene3D" id="3.30.450.40">
    <property type="match status" value="1"/>
</dbReference>
<reference evidence="1 2" key="1">
    <citation type="journal article" date="2012" name="Genet. Mol. Biol.">
        <title>Analysis of 16S rRNA and mxaF genes revealing insights into Methylobacterium niche-specific plant association.</title>
        <authorList>
            <person name="Dourado M.N."/>
            <person name="Andreote F.D."/>
            <person name="Dini-Andreote F."/>
            <person name="Conti R."/>
            <person name="Araujo J.M."/>
            <person name="Araujo W.L."/>
        </authorList>
    </citation>
    <scope>NUCLEOTIDE SEQUENCE [LARGE SCALE GENOMIC DNA]</scope>
    <source>
        <strain evidence="1 2">SR1.6/4</strain>
    </source>
</reference>
<accession>A0ABU7T7T6</accession>
<gene>
    <name evidence="1" type="ORF">MRSR164_07330</name>
</gene>
<sequence>MDAHSAKLASARARLLAVTSLDEMVSALNATGREVAGSDGIAVVLRSGGFCHYVAEDAIMPLWRGSRFRLEECISGWAMLNGRAAVVPDVWSDLRVPVAVYKASSVRSLVMTPIGTPIPVAALGAYWCASVEPDDGTVRRLQALADMATEALTRLQPSTCAA</sequence>
<protein>
    <submittedName>
        <fullName evidence="1">GAF domain-containing protein</fullName>
    </submittedName>
</protein>
<name>A0ABU7T7T6_9HYPH</name>
<comment type="caution">
    <text evidence="1">The sequence shown here is derived from an EMBL/GenBank/DDBJ whole genome shotgun (WGS) entry which is preliminary data.</text>
</comment>